<dbReference type="CDD" id="cd11054">
    <property type="entry name" value="CYP24A1-like"/>
    <property type="match status" value="1"/>
</dbReference>
<protein>
    <submittedName>
        <fullName evidence="10">Uncharacterized protein</fullName>
    </submittedName>
</protein>
<dbReference type="InterPro" id="IPR050479">
    <property type="entry name" value="CYP11_CYP27_families"/>
</dbReference>
<evidence type="ECO:0000256" key="7">
    <source>
        <dbReference type="ARBA" id="ARBA00023033"/>
    </source>
</evidence>
<organism evidence="10 11">
    <name type="scientific">Blomia tropicalis</name>
    <name type="common">Mite</name>
    <dbReference type="NCBI Taxonomy" id="40697"/>
    <lineage>
        <taxon>Eukaryota</taxon>
        <taxon>Metazoa</taxon>
        <taxon>Ecdysozoa</taxon>
        <taxon>Arthropoda</taxon>
        <taxon>Chelicerata</taxon>
        <taxon>Arachnida</taxon>
        <taxon>Acari</taxon>
        <taxon>Acariformes</taxon>
        <taxon>Sarcoptiformes</taxon>
        <taxon>Astigmata</taxon>
        <taxon>Glycyphagoidea</taxon>
        <taxon>Echimyopodidae</taxon>
        <taxon>Blomia</taxon>
    </lineage>
</organism>
<evidence type="ECO:0000313" key="10">
    <source>
        <dbReference type="EMBL" id="KAJ6216302.1"/>
    </source>
</evidence>
<dbReference type="InterPro" id="IPR017972">
    <property type="entry name" value="Cyt_P450_CS"/>
</dbReference>
<evidence type="ECO:0000256" key="3">
    <source>
        <dbReference type="ARBA" id="ARBA00022617"/>
    </source>
</evidence>
<dbReference type="GO" id="GO:0005506">
    <property type="term" value="F:iron ion binding"/>
    <property type="evidence" value="ECO:0007669"/>
    <property type="project" value="InterPro"/>
</dbReference>
<dbReference type="OrthoDB" id="3945418at2759"/>
<keyword evidence="11" id="KW-1185">Reference proteome</keyword>
<dbReference type="InterPro" id="IPR036396">
    <property type="entry name" value="Cyt_P450_sf"/>
</dbReference>
<proteinExistence type="inferred from homology"/>
<dbReference type="PRINTS" id="PR00463">
    <property type="entry name" value="EP450I"/>
</dbReference>
<dbReference type="AlphaFoldDB" id="A0A9Q0M2N3"/>
<evidence type="ECO:0000256" key="9">
    <source>
        <dbReference type="RuleBase" id="RU000461"/>
    </source>
</evidence>
<dbReference type="PANTHER" id="PTHR24279:SF120">
    <property type="entry name" value="CYTOCHROME P450"/>
    <property type="match status" value="1"/>
</dbReference>
<feature type="binding site" description="axial binding residue" evidence="8">
    <location>
        <position position="496"/>
    </location>
    <ligand>
        <name>heme</name>
        <dbReference type="ChEBI" id="CHEBI:30413"/>
    </ligand>
    <ligandPart>
        <name>Fe</name>
        <dbReference type="ChEBI" id="CHEBI:18248"/>
    </ligandPart>
</feature>
<evidence type="ECO:0000256" key="2">
    <source>
        <dbReference type="ARBA" id="ARBA00010617"/>
    </source>
</evidence>
<sequence>MHYLVNVRSMFKLAKYLNNCAKIERSLSTAAAAAATTTGTASCPFQAAIGLNAPTKMVKVSNLSKQIGMPYEQIPTPSGIPIIGTLIDLFKAGGFGRLHLYCDRRHQVLGPIYKENLGTVEAVFVSDAKLIQKVFQNEGKYPKHLVPEPWIIYNQNKGIQRGLFFMDGKDWSIRRRTMNKVFLMPQVFSEYGSSFDDIVSDMLINWDNKLEQNIQNNNKSELLVNDLEKQLYNLSIEAIGSMMFGRRMGCISRGGDQTQHVDVQEFVKCVQQIFVQTCDMQLIPPKLAYALRLPIWKRFEYAVDRSLELAAKFVEENARCTANGDSTNQGILTKLINDGEIPIDEIGDIIVDLFIAAADTTSHSAQWTIYLLAKNPHIQENIYRELEKTTQGEPFRDRHLQNMPYMKGAIKEAMRLYPVAPFITRYLKEDLNLAGYNIPKGKLVVVPTYTTGRKEEYFDEPSQFKPERWVRDKRTGKNQVTDGHATLPFGTGVRSCIGRRIAEVEIQHFITKLIQNFKFELANDEEVDIKLRMITTPDKPIDLIMRRR</sequence>
<accession>A0A9Q0M2N3</accession>
<dbReference type="SUPFAM" id="SSF48264">
    <property type="entry name" value="Cytochrome P450"/>
    <property type="match status" value="1"/>
</dbReference>
<dbReference type="InterPro" id="IPR001128">
    <property type="entry name" value="Cyt_P450"/>
</dbReference>
<dbReference type="EMBL" id="JAPWDV010000003">
    <property type="protein sequence ID" value="KAJ6216302.1"/>
    <property type="molecule type" value="Genomic_DNA"/>
</dbReference>
<evidence type="ECO:0000256" key="1">
    <source>
        <dbReference type="ARBA" id="ARBA00001971"/>
    </source>
</evidence>
<keyword evidence="7 9" id="KW-0503">Monooxygenase</keyword>
<dbReference type="Pfam" id="PF00067">
    <property type="entry name" value="p450"/>
    <property type="match status" value="1"/>
</dbReference>
<keyword evidence="3 8" id="KW-0349">Heme</keyword>
<dbReference type="OMA" id="VLPERWC"/>
<dbReference type="InterPro" id="IPR002401">
    <property type="entry name" value="Cyt_P450_E_grp-I"/>
</dbReference>
<keyword evidence="5 9" id="KW-0560">Oxidoreductase</keyword>
<evidence type="ECO:0000256" key="6">
    <source>
        <dbReference type="ARBA" id="ARBA00023004"/>
    </source>
</evidence>
<dbReference type="Proteomes" id="UP001142055">
    <property type="component" value="Chromosome 3"/>
</dbReference>
<keyword evidence="4 8" id="KW-0479">Metal-binding</keyword>
<dbReference type="GO" id="GO:0020037">
    <property type="term" value="F:heme binding"/>
    <property type="evidence" value="ECO:0007669"/>
    <property type="project" value="InterPro"/>
</dbReference>
<dbReference type="PROSITE" id="PS00086">
    <property type="entry name" value="CYTOCHROME_P450"/>
    <property type="match status" value="1"/>
</dbReference>
<comment type="caution">
    <text evidence="10">The sequence shown here is derived from an EMBL/GenBank/DDBJ whole genome shotgun (WGS) entry which is preliminary data.</text>
</comment>
<evidence type="ECO:0000313" key="11">
    <source>
        <dbReference type="Proteomes" id="UP001142055"/>
    </source>
</evidence>
<name>A0A9Q0M2N3_BLOTA</name>
<dbReference type="Gene3D" id="1.10.630.10">
    <property type="entry name" value="Cytochrome P450"/>
    <property type="match status" value="1"/>
</dbReference>
<comment type="similarity">
    <text evidence="2 9">Belongs to the cytochrome P450 family.</text>
</comment>
<evidence type="ECO:0000256" key="8">
    <source>
        <dbReference type="PIRSR" id="PIRSR602401-1"/>
    </source>
</evidence>
<gene>
    <name evidence="10" type="ORF">RDWZM_007459</name>
</gene>
<dbReference type="PANTHER" id="PTHR24279">
    <property type="entry name" value="CYTOCHROME P450"/>
    <property type="match status" value="1"/>
</dbReference>
<dbReference type="GO" id="GO:0004497">
    <property type="term" value="F:monooxygenase activity"/>
    <property type="evidence" value="ECO:0007669"/>
    <property type="project" value="UniProtKB-KW"/>
</dbReference>
<keyword evidence="6 8" id="KW-0408">Iron</keyword>
<evidence type="ECO:0000256" key="4">
    <source>
        <dbReference type="ARBA" id="ARBA00022723"/>
    </source>
</evidence>
<comment type="cofactor">
    <cofactor evidence="1 8">
        <name>heme</name>
        <dbReference type="ChEBI" id="CHEBI:30413"/>
    </cofactor>
</comment>
<dbReference type="GO" id="GO:0016705">
    <property type="term" value="F:oxidoreductase activity, acting on paired donors, with incorporation or reduction of molecular oxygen"/>
    <property type="evidence" value="ECO:0007669"/>
    <property type="project" value="InterPro"/>
</dbReference>
<reference evidence="10" key="1">
    <citation type="submission" date="2022-12" db="EMBL/GenBank/DDBJ databases">
        <title>Genome assemblies of Blomia tropicalis.</title>
        <authorList>
            <person name="Cui Y."/>
        </authorList>
    </citation>
    <scope>NUCLEOTIDE SEQUENCE</scope>
    <source>
        <tissue evidence="10">Adult mites</tissue>
    </source>
</reference>
<dbReference type="PRINTS" id="PR00385">
    <property type="entry name" value="P450"/>
</dbReference>
<evidence type="ECO:0000256" key="5">
    <source>
        <dbReference type="ARBA" id="ARBA00023002"/>
    </source>
</evidence>